<accession>A0A835UWB2</accession>
<name>A0A835UWB2_VANPL</name>
<feature type="transmembrane region" description="Helical" evidence="1">
    <location>
        <begin position="66"/>
        <end position="94"/>
    </location>
</feature>
<feature type="non-terminal residue" evidence="2">
    <location>
        <position position="119"/>
    </location>
</feature>
<keyword evidence="1" id="KW-0472">Membrane</keyword>
<dbReference type="AlphaFoldDB" id="A0A835UWB2"/>
<evidence type="ECO:0000313" key="3">
    <source>
        <dbReference type="Proteomes" id="UP000639772"/>
    </source>
</evidence>
<dbReference type="Proteomes" id="UP000639772">
    <property type="component" value="Chromosome 6"/>
</dbReference>
<evidence type="ECO:0000313" key="2">
    <source>
        <dbReference type="EMBL" id="KAG0478239.1"/>
    </source>
</evidence>
<proteinExistence type="predicted"/>
<comment type="caution">
    <text evidence="2">The sequence shown here is derived from an EMBL/GenBank/DDBJ whole genome shotgun (WGS) entry which is preliminary data.</text>
</comment>
<protein>
    <submittedName>
        <fullName evidence="2">Uncharacterized protein</fullName>
    </submittedName>
</protein>
<keyword evidence="1" id="KW-1133">Transmembrane helix</keyword>
<feature type="non-terminal residue" evidence="2">
    <location>
        <position position="1"/>
    </location>
</feature>
<gene>
    <name evidence="2" type="ORF">HPP92_012958</name>
</gene>
<evidence type="ECO:0000256" key="1">
    <source>
        <dbReference type="SAM" id="Phobius"/>
    </source>
</evidence>
<sequence length="119" mass="13199">ITFPALWHSPLTPSTALASPKALFSASSRSSMIPCFWRLRSVNLLSSMILMVISKSLRMMRLTARCLPLSFCFITTGLFCPLPSVLFSGFLYFLGNLFPCGGSLFQKLIFGSLHLIVFL</sequence>
<organism evidence="2 3">
    <name type="scientific">Vanilla planifolia</name>
    <name type="common">Vanilla</name>
    <dbReference type="NCBI Taxonomy" id="51239"/>
    <lineage>
        <taxon>Eukaryota</taxon>
        <taxon>Viridiplantae</taxon>
        <taxon>Streptophyta</taxon>
        <taxon>Embryophyta</taxon>
        <taxon>Tracheophyta</taxon>
        <taxon>Spermatophyta</taxon>
        <taxon>Magnoliopsida</taxon>
        <taxon>Liliopsida</taxon>
        <taxon>Asparagales</taxon>
        <taxon>Orchidaceae</taxon>
        <taxon>Vanilloideae</taxon>
        <taxon>Vanilleae</taxon>
        <taxon>Vanilla</taxon>
    </lineage>
</organism>
<keyword evidence="1" id="KW-0812">Transmembrane</keyword>
<dbReference type="EMBL" id="JADCNM010000006">
    <property type="protein sequence ID" value="KAG0478239.1"/>
    <property type="molecule type" value="Genomic_DNA"/>
</dbReference>
<reference evidence="2 3" key="1">
    <citation type="journal article" date="2020" name="Nat. Food">
        <title>A phased Vanilla planifolia genome enables genetic improvement of flavour and production.</title>
        <authorList>
            <person name="Hasing T."/>
            <person name="Tang H."/>
            <person name="Brym M."/>
            <person name="Khazi F."/>
            <person name="Huang T."/>
            <person name="Chambers A.H."/>
        </authorList>
    </citation>
    <scope>NUCLEOTIDE SEQUENCE [LARGE SCALE GENOMIC DNA]</scope>
    <source>
        <tissue evidence="2">Leaf</tissue>
    </source>
</reference>
<feature type="transmembrane region" description="Helical" evidence="1">
    <location>
        <begin position="37"/>
        <end position="54"/>
    </location>
</feature>